<proteinExistence type="predicted"/>
<organism evidence="2 3">
    <name type="scientific">Fasciola gigantica</name>
    <name type="common">Giant liver fluke</name>
    <dbReference type="NCBI Taxonomy" id="46835"/>
    <lineage>
        <taxon>Eukaryota</taxon>
        <taxon>Metazoa</taxon>
        <taxon>Spiralia</taxon>
        <taxon>Lophotrochozoa</taxon>
        <taxon>Platyhelminthes</taxon>
        <taxon>Trematoda</taxon>
        <taxon>Digenea</taxon>
        <taxon>Plagiorchiida</taxon>
        <taxon>Echinostomata</taxon>
        <taxon>Echinostomatoidea</taxon>
        <taxon>Fasciolidae</taxon>
        <taxon>Fasciola</taxon>
    </lineage>
</organism>
<evidence type="ECO:0000313" key="3">
    <source>
        <dbReference type="Proteomes" id="UP000316759"/>
    </source>
</evidence>
<gene>
    <name evidence="2" type="ORF">FGIG_11942</name>
</gene>
<name>A0A504YY76_FASGI</name>
<evidence type="ECO:0000313" key="2">
    <source>
        <dbReference type="EMBL" id="TPP65475.1"/>
    </source>
</evidence>
<keyword evidence="1" id="KW-0812">Transmembrane</keyword>
<dbReference type="Proteomes" id="UP000316759">
    <property type="component" value="Unassembled WGS sequence"/>
</dbReference>
<keyword evidence="1" id="KW-1133">Transmembrane helix</keyword>
<feature type="transmembrane region" description="Helical" evidence="1">
    <location>
        <begin position="20"/>
        <end position="42"/>
    </location>
</feature>
<reference evidence="2 3" key="1">
    <citation type="submission" date="2019-04" db="EMBL/GenBank/DDBJ databases">
        <title>Annotation for the trematode Fasciola gigantica.</title>
        <authorList>
            <person name="Choi Y.-J."/>
        </authorList>
    </citation>
    <scope>NUCLEOTIDE SEQUENCE [LARGE SCALE GENOMIC DNA]</scope>
    <source>
        <strain evidence="2">Uganda_cow_1</strain>
    </source>
</reference>
<accession>A0A504YY76</accession>
<dbReference type="EMBL" id="SUNJ01003111">
    <property type="protein sequence ID" value="TPP65475.1"/>
    <property type="molecule type" value="Genomic_DNA"/>
</dbReference>
<protein>
    <submittedName>
        <fullName evidence="2">Uncharacterized protein</fullName>
    </submittedName>
</protein>
<keyword evidence="3" id="KW-1185">Reference proteome</keyword>
<sequence length="212" mass="23544">MSKMDPSENWFYRLKRDIIWATLVVLILSASAVGFTIAGLILQQVIDLRPRSANASSAAPFLEAERREGLFEVCLLGTQQTASCRKRSYGYYQEDADPSSYSTFSAIVGDRLAVIICLGAALLLASLATVYAVVFLVLWCRASQDTMFLLFSRLIGAVILFCSVIITVIANQYYTGFDEYDKVLIPPDTKEFSSKLNGHRNSEIEPIFVVEA</sequence>
<keyword evidence="1" id="KW-0472">Membrane</keyword>
<feature type="transmembrane region" description="Helical" evidence="1">
    <location>
        <begin position="112"/>
        <end position="138"/>
    </location>
</feature>
<comment type="caution">
    <text evidence="2">The sequence shown here is derived from an EMBL/GenBank/DDBJ whole genome shotgun (WGS) entry which is preliminary data.</text>
</comment>
<feature type="transmembrane region" description="Helical" evidence="1">
    <location>
        <begin position="150"/>
        <end position="174"/>
    </location>
</feature>
<evidence type="ECO:0000256" key="1">
    <source>
        <dbReference type="SAM" id="Phobius"/>
    </source>
</evidence>
<dbReference type="AlphaFoldDB" id="A0A504YY76"/>